<sequence>MSLNEFEMNNKPSHTIDNLSFAERRALQDFKQQTDLIIKPADKGGNIVLMKRSEYVDMCMCHLNDISYYRILSSDPTSTYVNELETLLHDALNQQIINQDELIFLLPNKTPTIATFYCLPKIHKGTRPPPGRPIVSGNNCLTEALSKFVEKILHPLVLKLPSYITGYDRSTVYSASKP</sequence>
<name>A0AAD1RY67_PELCU</name>
<dbReference type="PANTHER" id="PTHR21301">
    <property type="entry name" value="REVERSE TRANSCRIPTASE"/>
    <property type="match status" value="1"/>
</dbReference>
<proteinExistence type="predicted"/>
<accession>A0AAD1RY67</accession>
<protein>
    <submittedName>
        <fullName evidence="1">Uncharacterized protein</fullName>
    </submittedName>
</protein>
<dbReference type="EMBL" id="OW240915">
    <property type="protein sequence ID" value="CAH2283625.1"/>
    <property type="molecule type" value="Genomic_DNA"/>
</dbReference>
<dbReference type="PANTHER" id="PTHR21301:SF10">
    <property type="entry name" value="REVERSE TRANSCRIPTASE DOMAIN-CONTAINING PROTEIN"/>
    <property type="match status" value="1"/>
</dbReference>
<reference evidence="1" key="1">
    <citation type="submission" date="2022-03" db="EMBL/GenBank/DDBJ databases">
        <authorList>
            <person name="Alioto T."/>
            <person name="Alioto T."/>
            <person name="Gomez Garrido J."/>
        </authorList>
    </citation>
    <scope>NUCLEOTIDE SEQUENCE</scope>
</reference>
<organism evidence="1 2">
    <name type="scientific">Pelobates cultripes</name>
    <name type="common">Western spadefoot toad</name>
    <dbReference type="NCBI Taxonomy" id="61616"/>
    <lineage>
        <taxon>Eukaryota</taxon>
        <taxon>Metazoa</taxon>
        <taxon>Chordata</taxon>
        <taxon>Craniata</taxon>
        <taxon>Vertebrata</taxon>
        <taxon>Euteleostomi</taxon>
        <taxon>Amphibia</taxon>
        <taxon>Batrachia</taxon>
        <taxon>Anura</taxon>
        <taxon>Pelobatoidea</taxon>
        <taxon>Pelobatidae</taxon>
        <taxon>Pelobates</taxon>
    </lineage>
</organism>
<gene>
    <name evidence="1" type="ORF">PECUL_23A028539</name>
</gene>
<evidence type="ECO:0000313" key="1">
    <source>
        <dbReference type="EMBL" id="CAH2283625.1"/>
    </source>
</evidence>
<dbReference type="AlphaFoldDB" id="A0AAD1RY67"/>
<evidence type="ECO:0000313" key="2">
    <source>
        <dbReference type="Proteomes" id="UP001295444"/>
    </source>
</evidence>
<keyword evidence="2" id="KW-1185">Reference proteome</keyword>
<dbReference type="Proteomes" id="UP001295444">
    <property type="component" value="Chromosome 04"/>
</dbReference>